<organism evidence="1 2">
    <name type="scientific">Zancudomyces culisetae</name>
    <name type="common">Gut fungus</name>
    <name type="synonym">Smittium culisetae</name>
    <dbReference type="NCBI Taxonomy" id="1213189"/>
    <lineage>
        <taxon>Eukaryota</taxon>
        <taxon>Fungi</taxon>
        <taxon>Fungi incertae sedis</taxon>
        <taxon>Zoopagomycota</taxon>
        <taxon>Kickxellomycotina</taxon>
        <taxon>Harpellomycetes</taxon>
        <taxon>Harpellales</taxon>
        <taxon>Legeriomycetaceae</taxon>
        <taxon>Zancudomyces</taxon>
    </lineage>
</organism>
<evidence type="ECO:0000313" key="2">
    <source>
        <dbReference type="Proteomes" id="UP000188320"/>
    </source>
</evidence>
<protein>
    <submittedName>
        <fullName evidence="1">Uncharacterized protein</fullName>
    </submittedName>
</protein>
<keyword evidence="2" id="KW-1185">Reference proteome</keyword>
<dbReference type="AlphaFoldDB" id="A0A1R1PV14"/>
<sequence>MNRAAKVIPSLLLNAAITECDINPWFVMNSSVSVERICCILTDPTHKFKVLSLEQYMDYPMTTLSSDEDENFFKTMSYFGVVMSNNHKESSHINHSQNYQNILKFDTDFNTPPFNDCEPSLPGKIYTPYMPSRIFGFPSRTNFSVHKFVNTLLPLILSISGSDNYTDE</sequence>
<evidence type="ECO:0000313" key="1">
    <source>
        <dbReference type="EMBL" id="OMH84759.1"/>
    </source>
</evidence>
<dbReference type="EMBL" id="LSSK01000153">
    <property type="protein sequence ID" value="OMH84759.1"/>
    <property type="molecule type" value="Genomic_DNA"/>
</dbReference>
<reference evidence="2" key="1">
    <citation type="submission" date="2017-01" db="EMBL/GenBank/DDBJ databases">
        <authorList>
            <person name="Wang Y."/>
            <person name="White M."/>
            <person name="Kvist S."/>
            <person name="Moncalvo J.-M."/>
        </authorList>
    </citation>
    <scope>NUCLEOTIDE SEQUENCE [LARGE SCALE GENOMIC DNA]</scope>
    <source>
        <strain evidence="2">COL-18-3</strain>
    </source>
</reference>
<dbReference type="Proteomes" id="UP000188320">
    <property type="component" value="Unassembled WGS sequence"/>
</dbReference>
<comment type="caution">
    <text evidence="1">The sequence shown here is derived from an EMBL/GenBank/DDBJ whole genome shotgun (WGS) entry which is preliminary data.</text>
</comment>
<gene>
    <name evidence="1" type="ORF">AX774_g1711</name>
</gene>
<proteinExistence type="predicted"/>
<accession>A0A1R1PV14</accession>
<name>A0A1R1PV14_ZANCU</name>